<evidence type="ECO:0000313" key="2">
    <source>
        <dbReference type="EMBL" id="DAD21974.1"/>
    </source>
</evidence>
<accession>A0A822XQM5</accession>
<name>A0A822XQM5_NELNU</name>
<organism evidence="1 3">
    <name type="scientific">Nelumbo nucifera</name>
    <name type="common">Sacred lotus</name>
    <dbReference type="NCBI Taxonomy" id="4432"/>
    <lineage>
        <taxon>Eukaryota</taxon>
        <taxon>Viridiplantae</taxon>
        <taxon>Streptophyta</taxon>
        <taxon>Embryophyta</taxon>
        <taxon>Tracheophyta</taxon>
        <taxon>Spermatophyta</taxon>
        <taxon>Magnoliopsida</taxon>
        <taxon>Proteales</taxon>
        <taxon>Nelumbonaceae</taxon>
        <taxon>Nelumbo</taxon>
    </lineage>
</organism>
<keyword evidence="3" id="KW-1185">Reference proteome</keyword>
<protein>
    <submittedName>
        <fullName evidence="1">Uncharacterized protein</fullName>
    </submittedName>
</protein>
<proteinExistence type="predicted"/>
<sequence length="41" mass="4933">MSPLSTQAMYDDYDLGKLMPERQKEKYKGVLRLNMLWYYGV</sequence>
<dbReference type="Proteomes" id="UP000607653">
    <property type="component" value="Unassembled WGS sequence"/>
</dbReference>
<evidence type="ECO:0000313" key="1">
    <source>
        <dbReference type="EMBL" id="DAD21973.1"/>
    </source>
</evidence>
<gene>
    <name evidence="1" type="ORF">HUJ06_023436</name>
    <name evidence="2" type="ORF">HUJ06_023437</name>
</gene>
<reference evidence="1 3" key="1">
    <citation type="journal article" date="2020" name="Mol. Biol. Evol.">
        <title>Distinct Expression and Methylation Patterns for Genes with Different Fates following a Single Whole-Genome Duplication in Flowering Plants.</title>
        <authorList>
            <person name="Shi T."/>
            <person name="Rahmani R.S."/>
            <person name="Gugger P.F."/>
            <person name="Wang M."/>
            <person name="Li H."/>
            <person name="Zhang Y."/>
            <person name="Li Z."/>
            <person name="Wang Q."/>
            <person name="Van de Peer Y."/>
            <person name="Marchal K."/>
            <person name="Chen J."/>
        </authorList>
    </citation>
    <scope>NUCLEOTIDE SEQUENCE [LARGE SCALE GENOMIC DNA]</scope>
    <source>
        <tissue evidence="1">Leaf</tissue>
    </source>
</reference>
<dbReference type="AlphaFoldDB" id="A0A822XQM5"/>
<dbReference type="EMBL" id="DUZY01000001">
    <property type="protein sequence ID" value="DAD21973.1"/>
    <property type="molecule type" value="Genomic_DNA"/>
</dbReference>
<evidence type="ECO:0000313" key="3">
    <source>
        <dbReference type="Proteomes" id="UP000607653"/>
    </source>
</evidence>
<dbReference type="EMBL" id="DUZY01000001">
    <property type="protein sequence ID" value="DAD21974.1"/>
    <property type="molecule type" value="Genomic_DNA"/>
</dbReference>
<comment type="caution">
    <text evidence="1">The sequence shown here is derived from an EMBL/GenBank/DDBJ whole genome shotgun (WGS) entry which is preliminary data.</text>
</comment>